<protein>
    <submittedName>
        <fullName evidence="3">Gfo/Idh/MocA family oxidoreductase</fullName>
    </submittedName>
</protein>
<accession>A0A9X2VFB8</accession>
<dbReference type="EMBL" id="JANYMP010000001">
    <property type="protein sequence ID" value="MCS7475630.1"/>
    <property type="molecule type" value="Genomic_DNA"/>
</dbReference>
<dbReference type="SUPFAM" id="SSF55347">
    <property type="entry name" value="Glyceraldehyde-3-phosphate dehydrogenase-like, C-terminal domain"/>
    <property type="match status" value="1"/>
</dbReference>
<dbReference type="Pfam" id="PF01408">
    <property type="entry name" value="GFO_IDH_MocA"/>
    <property type="match status" value="1"/>
</dbReference>
<proteinExistence type="predicted"/>
<name>A0A9X2VFB8_9PSEU</name>
<dbReference type="InterPro" id="IPR051450">
    <property type="entry name" value="Gfo/Idh/MocA_Oxidoreductases"/>
</dbReference>
<dbReference type="GO" id="GO:0000166">
    <property type="term" value="F:nucleotide binding"/>
    <property type="evidence" value="ECO:0007669"/>
    <property type="project" value="InterPro"/>
</dbReference>
<comment type="caution">
    <text evidence="3">The sequence shown here is derived from an EMBL/GenBank/DDBJ whole genome shotgun (WGS) entry which is preliminary data.</text>
</comment>
<dbReference type="InterPro" id="IPR055170">
    <property type="entry name" value="GFO_IDH_MocA-like_dom"/>
</dbReference>
<evidence type="ECO:0000313" key="4">
    <source>
        <dbReference type="Proteomes" id="UP001141259"/>
    </source>
</evidence>
<keyword evidence="4" id="KW-1185">Reference proteome</keyword>
<dbReference type="Gene3D" id="3.40.50.720">
    <property type="entry name" value="NAD(P)-binding Rossmann-like Domain"/>
    <property type="match status" value="1"/>
</dbReference>
<reference evidence="3" key="1">
    <citation type="submission" date="2022-08" db="EMBL/GenBank/DDBJ databases">
        <authorList>
            <person name="Tistechok S."/>
            <person name="Samborskyy M."/>
            <person name="Roman I."/>
        </authorList>
    </citation>
    <scope>NUCLEOTIDE SEQUENCE</scope>
    <source>
        <strain evidence="3">DSM 103496</strain>
    </source>
</reference>
<feature type="domain" description="GFO/IDH/MocA-like oxidoreductase" evidence="2">
    <location>
        <begin position="131"/>
        <end position="244"/>
    </location>
</feature>
<dbReference type="AlphaFoldDB" id="A0A9X2VFB8"/>
<dbReference type="PANTHER" id="PTHR43377">
    <property type="entry name" value="BILIVERDIN REDUCTASE A"/>
    <property type="match status" value="1"/>
</dbReference>
<evidence type="ECO:0000313" key="3">
    <source>
        <dbReference type="EMBL" id="MCS7475630.1"/>
    </source>
</evidence>
<dbReference type="InterPro" id="IPR036291">
    <property type="entry name" value="NAD(P)-bd_dom_sf"/>
</dbReference>
<evidence type="ECO:0000259" key="1">
    <source>
        <dbReference type="Pfam" id="PF01408"/>
    </source>
</evidence>
<sequence>MTGIALVGCGAMGEIVARSVYSGPGAPALVAVVDPDPDRAGRVAAVTGAAPFATLAEALGATGATAVDVRVPHHLHAEVVLEALEAGCHVLVEKPVATTLAEARWMVEAAADGGLVLAVAENYPHLRAVVDARAALEAGEVGAVLAILATRAYRVDGVWVRDGWRRGTGPSSGVLLDQGTHQASLVRQLGGAVEAVSASGRTPDAVALTLRLADGGVAQTLLTWSSPGPAAQVEAAVVGTGGRLDVVVDYDGDEGGCRLWTPDGSGNRGAENYYDSHRVIVDDWLRAIDVGGEAVVPGREGLADLAVVLAAVDSLERDGAFVAVAAG</sequence>
<feature type="domain" description="Gfo/Idh/MocA-like oxidoreductase N-terminal" evidence="1">
    <location>
        <begin position="4"/>
        <end position="120"/>
    </location>
</feature>
<dbReference type="Proteomes" id="UP001141259">
    <property type="component" value="Unassembled WGS sequence"/>
</dbReference>
<gene>
    <name evidence="3" type="ORF">NZH93_02100</name>
</gene>
<dbReference type="Gene3D" id="3.30.360.10">
    <property type="entry name" value="Dihydrodipicolinate Reductase, domain 2"/>
    <property type="match status" value="1"/>
</dbReference>
<dbReference type="SUPFAM" id="SSF51735">
    <property type="entry name" value="NAD(P)-binding Rossmann-fold domains"/>
    <property type="match status" value="1"/>
</dbReference>
<evidence type="ECO:0000259" key="2">
    <source>
        <dbReference type="Pfam" id="PF22725"/>
    </source>
</evidence>
<dbReference type="RefSeq" id="WP_259621141.1">
    <property type="nucleotide sequence ID" value="NZ_JANYMP010000001.1"/>
</dbReference>
<dbReference type="Pfam" id="PF22725">
    <property type="entry name" value="GFO_IDH_MocA_C3"/>
    <property type="match status" value="1"/>
</dbReference>
<organism evidence="3 4">
    <name type="scientific">Umezawaea endophytica</name>
    <dbReference type="NCBI Taxonomy" id="1654476"/>
    <lineage>
        <taxon>Bacteria</taxon>
        <taxon>Bacillati</taxon>
        <taxon>Actinomycetota</taxon>
        <taxon>Actinomycetes</taxon>
        <taxon>Pseudonocardiales</taxon>
        <taxon>Pseudonocardiaceae</taxon>
        <taxon>Umezawaea</taxon>
    </lineage>
</organism>
<dbReference type="InterPro" id="IPR000683">
    <property type="entry name" value="Gfo/Idh/MocA-like_OxRdtase_N"/>
</dbReference>
<dbReference type="PANTHER" id="PTHR43377:SF1">
    <property type="entry name" value="BILIVERDIN REDUCTASE A"/>
    <property type="match status" value="1"/>
</dbReference>